<protein>
    <submittedName>
        <fullName evidence="1">Uncharacterized protein</fullName>
    </submittedName>
</protein>
<sequence>MFSIFKKKAAALLSVQANGRELCRISQSDLPCEIKPCVWLEADSILEFVDSTGDVHRHELGAASGWFHFSIRVHANLGCQADCVISQTEQLDPDAFATGKAAGIRFQPFFLPGAAISNAALAGKGLFARGLHFSGLVTNSNVLLSCECEHCKRSFLIRSYHAGFSEAGYFYSGSGSYTITVDSQLPGSPTALSEPDAQALAALEQALPLAPDGSSYAYLNPFRCPHCSEPYIDFEANPGLRQNEYYGNYFAGATLLRYVPEPV</sequence>
<reference evidence="1 2" key="1">
    <citation type="submission" date="2014-10" db="EMBL/GenBank/DDBJ databases">
        <title>Genome sequence of a Xanthomonas strain that is pathogenic on beans.</title>
        <authorList>
            <person name="Aritua V."/>
            <person name="Sapp M."/>
            <person name="Harrison J."/>
            <person name="Smith J."/>
            <person name="Studholme D."/>
        </authorList>
    </citation>
    <scope>NUCLEOTIDE SEQUENCE [LARGE SCALE GENOMIC DNA]</scope>
    <source>
        <strain evidence="1 2">Nyagatare</strain>
    </source>
</reference>
<organism evidence="1 2">
    <name type="scientific">Xanthomonas cannabis pv. phaseoli</name>
    <dbReference type="NCBI Taxonomy" id="1885902"/>
    <lineage>
        <taxon>Bacteria</taxon>
        <taxon>Pseudomonadati</taxon>
        <taxon>Pseudomonadota</taxon>
        <taxon>Gammaproteobacteria</taxon>
        <taxon>Lysobacterales</taxon>
        <taxon>Lysobacteraceae</taxon>
        <taxon>Xanthomonas</taxon>
    </lineage>
</organism>
<evidence type="ECO:0000313" key="1">
    <source>
        <dbReference type="EMBL" id="KGK57626.1"/>
    </source>
</evidence>
<dbReference type="RefSeq" id="WP_047695527.1">
    <property type="nucleotide sequence ID" value="NZ_KN265489.1"/>
</dbReference>
<dbReference type="AlphaFoldDB" id="A0AB34P8H2"/>
<accession>A0AB34P8H2</accession>
<evidence type="ECO:0000313" key="2">
    <source>
        <dbReference type="Proteomes" id="UP000029879"/>
    </source>
</evidence>
<proteinExistence type="predicted"/>
<dbReference type="EMBL" id="JRQI01000037">
    <property type="protein sequence ID" value="KGK57626.1"/>
    <property type="molecule type" value="Genomic_DNA"/>
</dbReference>
<gene>
    <name evidence="1" type="ORF">NC00_12050</name>
</gene>
<dbReference type="Proteomes" id="UP000029879">
    <property type="component" value="Unassembled WGS sequence"/>
</dbReference>
<name>A0AB34P8H2_9XANT</name>
<comment type="caution">
    <text evidence="1">The sequence shown here is derived from an EMBL/GenBank/DDBJ whole genome shotgun (WGS) entry which is preliminary data.</text>
</comment>